<dbReference type="GO" id="GO:0008270">
    <property type="term" value="F:zinc ion binding"/>
    <property type="evidence" value="ECO:0007669"/>
    <property type="project" value="UniProtKB-KW"/>
</dbReference>
<dbReference type="STRING" id="877455.Metbo_1010"/>
<name>F0TCI0_METLA</name>
<feature type="compositionally biased region" description="Basic and acidic residues" evidence="4">
    <location>
        <begin position="140"/>
        <end position="153"/>
    </location>
</feature>
<evidence type="ECO:0000256" key="3">
    <source>
        <dbReference type="ARBA" id="ARBA00022833"/>
    </source>
</evidence>
<gene>
    <name evidence="6" type="ordered locus">Metbo_1010</name>
</gene>
<feature type="region of interest" description="Disordered" evidence="4">
    <location>
        <begin position="87"/>
        <end position="153"/>
    </location>
</feature>
<sequence length="265" mass="29930">MVSNEEIKRRLERKRKGLSEIQQDEKTGKYKTCPHCKFKNPEKSIFCVKCGKKLETNVSITCSTCGTINPKTAKFCIKCGNNLTTQESTKTKEEEKPQNLVEDEKTEDENCIDNEPSVESELEVENIQSDIQNQETVPDADTKSSEVDEKEKSEINHIKTQGLPSSIPDQSLINQRDSKKTCKSCGAKNLKTAKFCVVCGEKFDIPPVEKSVEYPKAHENNKEDLKSAEIDDPMDKIKKAKELLDIGAITPEEFESIKSKYLDMV</sequence>
<proteinExistence type="predicted"/>
<organism evidence="6 7">
    <name type="scientific">Methanobacterium lacus (strain AL-21)</name>
    <dbReference type="NCBI Taxonomy" id="877455"/>
    <lineage>
        <taxon>Archaea</taxon>
        <taxon>Methanobacteriati</taxon>
        <taxon>Methanobacteriota</taxon>
        <taxon>Methanomada group</taxon>
        <taxon>Methanobacteria</taxon>
        <taxon>Methanobacteriales</taxon>
        <taxon>Methanobacteriaceae</taxon>
        <taxon>Methanobacterium</taxon>
    </lineage>
</organism>
<dbReference type="GeneID" id="10277459"/>
<evidence type="ECO:0000256" key="2">
    <source>
        <dbReference type="ARBA" id="ARBA00022771"/>
    </source>
</evidence>
<dbReference type="KEGG" id="mel:Metbo_1010"/>
<dbReference type="Pfam" id="PF12773">
    <property type="entry name" value="DZR"/>
    <property type="match status" value="1"/>
</dbReference>
<evidence type="ECO:0000256" key="1">
    <source>
        <dbReference type="ARBA" id="ARBA00022723"/>
    </source>
</evidence>
<evidence type="ECO:0000313" key="6">
    <source>
        <dbReference type="EMBL" id="ADZ09257.1"/>
    </source>
</evidence>
<dbReference type="Proteomes" id="UP000007490">
    <property type="component" value="Chromosome"/>
</dbReference>
<protein>
    <recommendedName>
        <fullName evidence="5">RanBP2-type domain-containing protein</fullName>
    </recommendedName>
</protein>
<keyword evidence="3" id="KW-0862">Zinc</keyword>
<dbReference type="HOGENOM" id="CLU_1048120_0_0_2"/>
<dbReference type="SMART" id="SM00547">
    <property type="entry name" value="ZnF_RBZ"/>
    <property type="match status" value="3"/>
</dbReference>
<dbReference type="eggNOG" id="arCOG06115">
    <property type="taxonomic scope" value="Archaea"/>
</dbReference>
<reference evidence="6 7" key="2">
    <citation type="journal article" date="2014" name="Int. J. Syst. Evol. Microbiol.">
        <title>Methanobacterium paludis sp. nov. and a novel strain of Methanobacterium lacus isolated from northern peatlands.</title>
        <authorList>
            <person name="Cadillo-Quiroz H."/>
            <person name="Brauer S.L."/>
            <person name="Goodson N."/>
            <person name="Yavitt J.B."/>
            <person name="Zinder S.H."/>
        </authorList>
    </citation>
    <scope>NUCLEOTIDE SEQUENCE [LARGE SCALE GENOMIC DNA]</scope>
    <source>
        <strain evidence="6 7">AL-21</strain>
    </source>
</reference>
<dbReference type="InterPro" id="IPR001876">
    <property type="entry name" value="Znf_RanBP2"/>
</dbReference>
<reference evidence="7" key="1">
    <citation type="submission" date="2011-02" db="EMBL/GenBank/DDBJ databases">
        <title>Complete sequence of Methanobacterium sp. AL-21.</title>
        <authorList>
            <consortium name="US DOE Joint Genome Institute"/>
            <person name="Lucas S."/>
            <person name="Copeland A."/>
            <person name="Lapidus A."/>
            <person name="Cheng J.-F."/>
            <person name="Goodwin L."/>
            <person name="Pitluck S."/>
            <person name="Chertkov O."/>
            <person name="Detter J.C."/>
            <person name="Han C."/>
            <person name="Tapia R."/>
            <person name="Land M."/>
            <person name="Hauser L."/>
            <person name="Kyrpides N."/>
            <person name="Ivanova N."/>
            <person name="Mikhailova N."/>
            <person name="Pagani I."/>
            <person name="Cadillo-Quiroz H."/>
            <person name="Imachi H."/>
            <person name="Zinder S."/>
            <person name="Liu W."/>
            <person name="Woyke T."/>
        </authorList>
    </citation>
    <scope>NUCLEOTIDE SEQUENCE [LARGE SCALE GENOMIC DNA]</scope>
    <source>
        <strain evidence="7">AL-21</strain>
    </source>
</reference>
<keyword evidence="2" id="KW-0863">Zinc-finger</keyword>
<keyword evidence="7" id="KW-1185">Reference proteome</keyword>
<dbReference type="OrthoDB" id="76898at2157"/>
<keyword evidence="1" id="KW-0479">Metal-binding</keyword>
<dbReference type="InterPro" id="IPR018649">
    <property type="entry name" value="SHOCT"/>
</dbReference>
<dbReference type="RefSeq" id="WP_013644608.1">
    <property type="nucleotide sequence ID" value="NC_015216.1"/>
</dbReference>
<evidence type="ECO:0000313" key="7">
    <source>
        <dbReference type="Proteomes" id="UP000007490"/>
    </source>
</evidence>
<feature type="region of interest" description="Disordered" evidence="4">
    <location>
        <begin position="1"/>
        <end position="20"/>
    </location>
</feature>
<accession>F0TCI0</accession>
<dbReference type="InterPro" id="IPR025874">
    <property type="entry name" value="DZR"/>
</dbReference>
<dbReference type="EMBL" id="CP002551">
    <property type="protein sequence ID" value="ADZ09257.1"/>
    <property type="molecule type" value="Genomic_DNA"/>
</dbReference>
<dbReference type="Pfam" id="PF09851">
    <property type="entry name" value="SHOCT"/>
    <property type="match status" value="1"/>
</dbReference>
<dbReference type="AlphaFoldDB" id="F0TCI0"/>
<feature type="domain" description="RanBP2-type" evidence="5">
    <location>
        <begin position="178"/>
        <end position="202"/>
    </location>
</feature>
<evidence type="ECO:0000256" key="4">
    <source>
        <dbReference type="SAM" id="MobiDB-lite"/>
    </source>
</evidence>
<dbReference type="eggNOG" id="arCOG01917">
    <property type="taxonomic scope" value="Archaea"/>
</dbReference>
<feature type="compositionally biased region" description="Polar residues" evidence="4">
    <location>
        <begin position="126"/>
        <end position="136"/>
    </location>
</feature>
<feature type="domain" description="RanBP2-type" evidence="5">
    <location>
        <begin position="32"/>
        <end position="53"/>
    </location>
</feature>
<feature type="compositionally biased region" description="Acidic residues" evidence="4">
    <location>
        <begin position="104"/>
        <end position="124"/>
    </location>
</feature>
<evidence type="ECO:0000259" key="5">
    <source>
        <dbReference type="SMART" id="SM00547"/>
    </source>
</evidence>
<feature type="domain" description="RanBP2-type" evidence="5">
    <location>
        <begin position="58"/>
        <end position="82"/>
    </location>
</feature>